<accession>U4LSY9</accession>
<dbReference type="AlphaFoldDB" id="U4LSY9"/>
<keyword evidence="1" id="KW-1133">Transmembrane helix</keyword>
<evidence type="ECO:0000256" key="1">
    <source>
        <dbReference type="SAM" id="Phobius"/>
    </source>
</evidence>
<dbReference type="OrthoDB" id="9451547at2759"/>
<name>U4LSY9_PYROM</name>
<evidence type="ECO:0000313" key="2">
    <source>
        <dbReference type="EMBL" id="CCX34769.1"/>
    </source>
</evidence>
<organism evidence="2 3">
    <name type="scientific">Pyronema omphalodes (strain CBS 100304)</name>
    <name type="common">Pyronema confluens</name>
    <dbReference type="NCBI Taxonomy" id="1076935"/>
    <lineage>
        <taxon>Eukaryota</taxon>
        <taxon>Fungi</taxon>
        <taxon>Dikarya</taxon>
        <taxon>Ascomycota</taxon>
        <taxon>Pezizomycotina</taxon>
        <taxon>Pezizomycetes</taxon>
        <taxon>Pezizales</taxon>
        <taxon>Pyronemataceae</taxon>
        <taxon>Pyronema</taxon>
    </lineage>
</organism>
<dbReference type="PANTHER" id="PTHR35043">
    <property type="entry name" value="TRANSCRIPTION FACTOR DOMAIN-CONTAINING PROTEIN"/>
    <property type="match status" value="1"/>
</dbReference>
<gene>
    <name evidence="2" type="ORF">PCON_04286</name>
</gene>
<reference evidence="2 3" key="1">
    <citation type="journal article" date="2013" name="PLoS Genet.">
        <title>The genome and development-dependent transcriptomes of Pyronema confluens: a window into fungal evolution.</title>
        <authorList>
            <person name="Traeger S."/>
            <person name="Altegoer F."/>
            <person name="Freitag M."/>
            <person name="Gabaldon T."/>
            <person name="Kempken F."/>
            <person name="Kumar A."/>
            <person name="Marcet-Houben M."/>
            <person name="Poggeler S."/>
            <person name="Stajich J.E."/>
            <person name="Nowrousian M."/>
        </authorList>
    </citation>
    <scope>NUCLEOTIDE SEQUENCE [LARGE SCALE GENOMIC DNA]</scope>
    <source>
        <strain evidence="3">CBS 100304</strain>
        <tissue evidence="2">Vegetative mycelium</tissue>
    </source>
</reference>
<dbReference type="eggNOG" id="ENOG502SQ8D">
    <property type="taxonomic scope" value="Eukaryota"/>
</dbReference>
<dbReference type="PANTHER" id="PTHR35043:SF7">
    <property type="entry name" value="TRANSCRIPTION FACTOR DOMAIN-CONTAINING PROTEIN"/>
    <property type="match status" value="1"/>
</dbReference>
<keyword evidence="1" id="KW-0472">Membrane</keyword>
<feature type="transmembrane region" description="Helical" evidence="1">
    <location>
        <begin position="116"/>
        <end position="138"/>
    </location>
</feature>
<feature type="transmembrane region" description="Helical" evidence="1">
    <location>
        <begin position="229"/>
        <end position="246"/>
    </location>
</feature>
<dbReference type="EMBL" id="HF936631">
    <property type="protein sequence ID" value="CCX34769.1"/>
    <property type="molecule type" value="Genomic_DNA"/>
</dbReference>
<feature type="transmembrane region" description="Helical" evidence="1">
    <location>
        <begin position="150"/>
        <end position="173"/>
    </location>
</feature>
<evidence type="ECO:0000313" key="3">
    <source>
        <dbReference type="Proteomes" id="UP000018144"/>
    </source>
</evidence>
<dbReference type="STRING" id="1076935.U4LSY9"/>
<proteinExistence type="predicted"/>
<feature type="transmembrane region" description="Helical" evidence="1">
    <location>
        <begin position="61"/>
        <end position="79"/>
    </location>
</feature>
<keyword evidence="1" id="KW-0812">Transmembrane</keyword>
<sequence length="357" mass="41501">MLDNGAAFWRIYLEPSKGCAFLANRANEKILGYPVPAINNSHISYRIRTLLHLDMIRYPTLRLSALAYVIVLSLFIPLVQCHHRSYQGPNVNYTTYNETDISYRSMIFMVQPRGRGTWGILLSCTTTFVFCVWTTIHPNVIPNSKGSQRFLYKISMMVLGIVNPEGLVILAYGQWSDAKKLNRECVKYFEKMEEPSIKFVKDRRKRKGKKEKLYTDEEFKKKQEKLRENWLGVEAAFFVVMGGFAIDVTKKEYEDEEKIPMETWTRIKLKCRKRSTYIATLTPRGFLDFLESKQFEKFSFEKPPFEKRDLRDKGNSSELAKLLSAIQAFWLIVQCAARWGQDLQITVHSIALLLLVA</sequence>
<protein>
    <submittedName>
        <fullName evidence="2">Uncharacterized protein</fullName>
    </submittedName>
</protein>
<dbReference type="Proteomes" id="UP000018144">
    <property type="component" value="Unassembled WGS sequence"/>
</dbReference>
<keyword evidence="3" id="KW-1185">Reference proteome</keyword>